<dbReference type="OrthoDB" id="6368480at2759"/>
<dbReference type="AlphaFoldDB" id="A0A7T8KIX7"/>
<sequence>LQLNVARSTIYRLKKKLDMNQGIERKSGSGSKYKLEPQLICDVIQRAPTTSMRAHAKDLGVDESTVRRAVKECGGKSLVMLERPLMTPKIKVTHLQRCKGLINDLKSAPAGRIIIFSDEKTWTVDPVRNKRNDRFVAFEDVNEDLRTITTTKHPASAMSLGFVASSGDTMPLIWFPRGFRLNAATYIEKLRTKLLPWVEATFPNQEVVLQQDGAPAHTAKSTQNFLSENIPFWDREKWPPCSPDVNPLDFSFWPHVQARACRIRHPNIEAMKTSVDEHWDGMDAHYIRSVCQAF</sequence>
<dbReference type="Gene3D" id="3.30.420.10">
    <property type="entry name" value="Ribonuclease H-like superfamily/Ribonuclease H"/>
    <property type="match status" value="1"/>
</dbReference>
<dbReference type="EMBL" id="CP045890">
    <property type="protein sequence ID" value="QQP56788.1"/>
    <property type="molecule type" value="Genomic_DNA"/>
</dbReference>
<organism evidence="1 2">
    <name type="scientific">Caligus rogercresseyi</name>
    <name type="common">Sea louse</name>
    <dbReference type="NCBI Taxonomy" id="217165"/>
    <lineage>
        <taxon>Eukaryota</taxon>
        <taxon>Metazoa</taxon>
        <taxon>Ecdysozoa</taxon>
        <taxon>Arthropoda</taxon>
        <taxon>Crustacea</taxon>
        <taxon>Multicrustacea</taxon>
        <taxon>Hexanauplia</taxon>
        <taxon>Copepoda</taxon>
        <taxon>Siphonostomatoida</taxon>
        <taxon>Caligidae</taxon>
        <taxon>Caligus</taxon>
    </lineage>
</organism>
<dbReference type="PANTHER" id="PTHR46068:SF1">
    <property type="entry name" value="TRANSPOSASE IS30-LIKE HTH DOMAIN-CONTAINING PROTEIN"/>
    <property type="match status" value="1"/>
</dbReference>
<dbReference type="Proteomes" id="UP000595437">
    <property type="component" value="Chromosome 1"/>
</dbReference>
<dbReference type="GO" id="GO:0003676">
    <property type="term" value="F:nucleic acid binding"/>
    <property type="evidence" value="ECO:0007669"/>
    <property type="project" value="InterPro"/>
</dbReference>
<dbReference type="InterPro" id="IPR036397">
    <property type="entry name" value="RNaseH_sf"/>
</dbReference>
<dbReference type="PANTHER" id="PTHR46068">
    <property type="entry name" value="PROTEIN CBG27172"/>
    <property type="match status" value="1"/>
</dbReference>
<reference evidence="2" key="1">
    <citation type="submission" date="2021-01" db="EMBL/GenBank/DDBJ databases">
        <title>Caligus Genome Assembly.</title>
        <authorList>
            <person name="Gallardo-Escarate C."/>
        </authorList>
    </citation>
    <scope>NUCLEOTIDE SEQUENCE [LARGE SCALE GENOMIC DNA]</scope>
</reference>
<protein>
    <submittedName>
        <fullName evidence="1">Transposable element</fullName>
    </submittedName>
</protein>
<proteinExistence type="predicted"/>
<feature type="non-terminal residue" evidence="1">
    <location>
        <position position="294"/>
    </location>
</feature>
<accession>A0A7T8KIX7</accession>
<evidence type="ECO:0000313" key="1">
    <source>
        <dbReference type="EMBL" id="QQP56788.1"/>
    </source>
</evidence>
<feature type="non-terminal residue" evidence="1">
    <location>
        <position position="1"/>
    </location>
</feature>
<evidence type="ECO:0000313" key="2">
    <source>
        <dbReference type="Proteomes" id="UP000595437"/>
    </source>
</evidence>
<name>A0A7T8KIX7_CALRO</name>
<gene>
    <name evidence="1" type="ORF">FKW44_001565</name>
</gene>
<keyword evidence="2" id="KW-1185">Reference proteome</keyword>